<keyword evidence="3 9" id="KW-0812">Transmembrane</keyword>
<dbReference type="PANTHER" id="PTHR48063">
    <property type="entry name" value="LRR RECEPTOR-LIKE KINASE"/>
    <property type="match status" value="1"/>
</dbReference>
<feature type="domain" description="Disease resistance R13L4/SHOC-2-like LRR" evidence="10">
    <location>
        <begin position="147"/>
        <end position="272"/>
    </location>
</feature>
<dbReference type="OMA" id="RTIRCFH"/>
<evidence type="ECO:0000256" key="7">
    <source>
        <dbReference type="ARBA" id="ARBA00023136"/>
    </source>
</evidence>
<dbReference type="FunFam" id="3.80.10.10:FF:000383">
    <property type="entry name" value="Leucine-rich repeat receptor protein kinase EMS1"/>
    <property type="match status" value="1"/>
</dbReference>
<gene>
    <name evidence="11" type="ORF">T459_15975</name>
</gene>
<keyword evidence="12" id="KW-1185">Reference proteome</keyword>
<dbReference type="InterPro" id="IPR055414">
    <property type="entry name" value="LRR_R13L4/SHOC2-like"/>
</dbReference>
<feature type="transmembrane region" description="Helical" evidence="9">
    <location>
        <begin position="426"/>
        <end position="450"/>
    </location>
</feature>
<dbReference type="Pfam" id="PF23598">
    <property type="entry name" value="LRR_14"/>
    <property type="match status" value="1"/>
</dbReference>
<keyword evidence="8" id="KW-0325">Glycoprotein</keyword>
<comment type="subcellular location">
    <subcellularLocation>
        <location evidence="1">Membrane</location>
        <topology evidence="1">Single-pass type I membrane protein</topology>
    </subcellularLocation>
</comment>
<keyword evidence="5" id="KW-0677">Repeat</keyword>
<dbReference type="InterPro" id="IPR001611">
    <property type="entry name" value="Leu-rich_rpt"/>
</dbReference>
<dbReference type="PRINTS" id="PR00019">
    <property type="entry name" value="LEURICHRPT"/>
</dbReference>
<comment type="caution">
    <text evidence="11">The sequence shown here is derived from an EMBL/GenBank/DDBJ whole genome shotgun (WGS) entry which is preliminary data.</text>
</comment>
<keyword evidence="4" id="KW-0732">Signal</keyword>
<dbReference type="PANTHER" id="PTHR48063:SF84">
    <property type="entry name" value="LRR RECEPTOR-LIKE SERINE_THREONINE-PROTEIN KINASE FLS2"/>
    <property type="match status" value="1"/>
</dbReference>
<name>A0A2G2Z7E3_CAPAN</name>
<dbReference type="SUPFAM" id="SSF52058">
    <property type="entry name" value="L domain-like"/>
    <property type="match status" value="2"/>
</dbReference>
<evidence type="ECO:0000256" key="8">
    <source>
        <dbReference type="ARBA" id="ARBA00023180"/>
    </source>
</evidence>
<evidence type="ECO:0000256" key="3">
    <source>
        <dbReference type="ARBA" id="ARBA00022692"/>
    </source>
</evidence>
<dbReference type="InterPro" id="IPR032675">
    <property type="entry name" value="LRR_dom_sf"/>
</dbReference>
<dbReference type="Gene3D" id="3.80.10.10">
    <property type="entry name" value="Ribonuclease Inhibitor"/>
    <property type="match status" value="1"/>
</dbReference>
<reference evidence="11 12" key="2">
    <citation type="journal article" date="2017" name="Genome Biol.">
        <title>New reference genome sequences of hot pepper reveal the massive evolution of plant disease-resistance genes by retroduplication.</title>
        <authorList>
            <person name="Kim S."/>
            <person name="Park J."/>
            <person name="Yeom S.I."/>
            <person name="Kim Y.M."/>
            <person name="Seo E."/>
            <person name="Kim K.T."/>
            <person name="Kim M.S."/>
            <person name="Lee J.M."/>
            <person name="Cheong K."/>
            <person name="Shin H.S."/>
            <person name="Kim S.B."/>
            <person name="Han K."/>
            <person name="Lee J."/>
            <person name="Park M."/>
            <person name="Lee H.A."/>
            <person name="Lee H.Y."/>
            <person name="Lee Y."/>
            <person name="Oh S."/>
            <person name="Lee J.H."/>
            <person name="Choi E."/>
            <person name="Choi E."/>
            <person name="Lee S.E."/>
            <person name="Jeon J."/>
            <person name="Kim H."/>
            <person name="Choi G."/>
            <person name="Song H."/>
            <person name="Lee J."/>
            <person name="Lee S.C."/>
            <person name="Kwon J.K."/>
            <person name="Lee H.Y."/>
            <person name="Koo N."/>
            <person name="Hong Y."/>
            <person name="Kim R.W."/>
            <person name="Kang W.H."/>
            <person name="Huh J.H."/>
            <person name="Kang B.C."/>
            <person name="Yang T.J."/>
            <person name="Lee Y.H."/>
            <person name="Bennetzen J.L."/>
            <person name="Choi D."/>
        </authorList>
    </citation>
    <scope>NUCLEOTIDE SEQUENCE [LARGE SCALE GENOMIC DNA]</scope>
    <source>
        <strain evidence="12">cv. CM334</strain>
    </source>
</reference>
<dbReference type="EMBL" id="AYRZ02000006">
    <property type="protein sequence ID" value="PHT77923.1"/>
    <property type="molecule type" value="Genomic_DNA"/>
</dbReference>
<evidence type="ECO:0000256" key="9">
    <source>
        <dbReference type="SAM" id="Phobius"/>
    </source>
</evidence>
<protein>
    <recommendedName>
        <fullName evidence="10">Disease resistance R13L4/SHOC-2-like LRR domain-containing protein</fullName>
    </recommendedName>
</protein>
<evidence type="ECO:0000259" key="10">
    <source>
        <dbReference type="Pfam" id="PF23598"/>
    </source>
</evidence>
<proteinExistence type="predicted"/>
<keyword evidence="6 9" id="KW-1133">Transmembrane helix</keyword>
<keyword evidence="7 9" id="KW-0472">Membrane</keyword>
<keyword evidence="2" id="KW-0433">Leucine-rich repeat</keyword>
<dbReference type="Gramene" id="PHT77923">
    <property type="protein sequence ID" value="PHT77923"/>
    <property type="gene ID" value="T459_15975"/>
</dbReference>
<sequence>MLEFTSCNMRGEIPKFFSNLTSLIILILANNSLLSVLDLSMNNFKGVIPPTIQLKSSPYPTIISLAGNNFQGPIPSKLENVNVIDLSLNNLIGSIPTQIGEVHGIRSISLSGNKIHGPIPESLCQAANVLQVLDLSNNSLSGTIRRNLANCKSLIYLNLEQNKLTGTVPKELERVTSLRYLDLNGNEFEGSFPTAIEKFQDLEMLNLAGNRFEGQIPKFIGDLHHLRILMLASNSFNESIPEGLMMLENLQYIGLSRNNLSGPIPENLDGLKMMTKTQNQTTIFGYFYSLKFTSAQLEIVTKRQTQFLVSVYSYNTGFDVSSNDLTGKIPEKIGLLNGIPFLNLSHNNLTGLIPQTMGEMISLESLDLSYNQLTGEIPVTLTLLNFLAYLNLSYNNLSGRIPTNPHNNNGPSTNETTENRYDQEDVLFVLVIFSGFVTGISGVFLLLYLIDDNWRNRGDRVRNETVREKVGVASVEDKMREGRLRWFGHVMRRGTDAPVRRCERIALDGFRRRRGRLKKYRREVIRHDMEQLHLTEGMTLDRKVWRSRIRLEG</sequence>
<evidence type="ECO:0000256" key="4">
    <source>
        <dbReference type="ARBA" id="ARBA00022729"/>
    </source>
</evidence>
<dbReference type="Pfam" id="PF00560">
    <property type="entry name" value="LRR_1"/>
    <property type="match status" value="2"/>
</dbReference>
<reference evidence="11 12" key="1">
    <citation type="journal article" date="2014" name="Nat. Genet.">
        <title>Genome sequence of the hot pepper provides insights into the evolution of pungency in Capsicum species.</title>
        <authorList>
            <person name="Kim S."/>
            <person name="Park M."/>
            <person name="Yeom S.I."/>
            <person name="Kim Y.M."/>
            <person name="Lee J.M."/>
            <person name="Lee H.A."/>
            <person name="Seo E."/>
            <person name="Choi J."/>
            <person name="Cheong K."/>
            <person name="Kim K.T."/>
            <person name="Jung K."/>
            <person name="Lee G.W."/>
            <person name="Oh S.K."/>
            <person name="Bae C."/>
            <person name="Kim S.B."/>
            <person name="Lee H.Y."/>
            <person name="Kim S.Y."/>
            <person name="Kim M.S."/>
            <person name="Kang B.C."/>
            <person name="Jo Y.D."/>
            <person name="Yang H.B."/>
            <person name="Jeong H.J."/>
            <person name="Kang W.H."/>
            <person name="Kwon J.K."/>
            <person name="Shin C."/>
            <person name="Lim J.Y."/>
            <person name="Park J.H."/>
            <person name="Huh J.H."/>
            <person name="Kim J.S."/>
            <person name="Kim B.D."/>
            <person name="Cohen O."/>
            <person name="Paran I."/>
            <person name="Suh M.C."/>
            <person name="Lee S.B."/>
            <person name="Kim Y.K."/>
            <person name="Shin Y."/>
            <person name="Noh S.J."/>
            <person name="Park J."/>
            <person name="Seo Y.S."/>
            <person name="Kwon S.Y."/>
            <person name="Kim H.A."/>
            <person name="Park J.M."/>
            <person name="Kim H.J."/>
            <person name="Choi S.B."/>
            <person name="Bosland P.W."/>
            <person name="Reeves G."/>
            <person name="Jo S.H."/>
            <person name="Lee B.W."/>
            <person name="Cho H.T."/>
            <person name="Choi H.S."/>
            <person name="Lee M.S."/>
            <person name="Yu Y."/>
            <person name="Do Choi Y."/>
            <person name="Park B.S."/>
            <person name="van Deynze A."/>
            <person name="Ashrafi H."/>
            <person name="Hill T."/>
            <person name="Kim W.T."/>
            <person name="Pai H.S."/>
            <person name="Ahn H.K."/>
            <person name="Yeam I."/>
            <person name="Giovannoni J.J."/>
            <person name="Rose J.K."/>
            <person name="Sorensen I."/>
            <person name="Lee S.J."/>
            <person name="Kim R.W."/>
            <person name="Choi I.Y."/>
            <person name="Choi B.S."/>
            <person name="Lim J.S."/>
            <person name="Lee Y.H."/>
            <person name="Choi D."/>
        </authorList>
    </citation>
    <scope>NUCLEOTIDE SEQUENCE [LARGE SCALE GENOMIC DNA]</scope>
    <source>
        <strain evidence="12">cv. CM334</strain>
    </source>
</reference>
<dbReference type="FunFam" id="3.80.10.10:FF:000095">
    <property type="entry name" value="LRR receptor-like serine/threonine-protein kinase GSO1"/>
    <property type="match status" value="1"/>
</dbReference>
<dbReference type="PROSITE" id="PS51450">
    <property type="entry name" value="LRR"/>
    <property type="match status" value="1"/>
</dbReference>
<dbReference type="GO" id="GO:0016020">
    <property type="term" value="C:membrane"/>
    <property type="evidence" value="ECO:0007669"/>
    <property type="project" value="UniProtKB-SubCell"/>
</dbReference>
<dbReference type="Proteomes" id="UP000222542">
    <property type="component" value="Unassembled WGS sequence"/>
</dbReference>
<dbReference type="InterPro" id="IPR046956">
    <property type="entry name" value="RLP23-like"/>
</dbReference>
<dbReference type="Pfam" id="PF13855">
    <property type="entry name" value="LRR_8"/>
    <property type="match status" value="1"/>
</dbReference>
<evidence type="ECO:0000256" key="6">
    <source>
        <dbReference type="ARBA" id="ARBA00022989"/>
    </source>
</evidence>
<dbReference type="AlphaFoldDB" id="A0A2G2Z7E3"/>
<organism evidence="11 12">
    <name type="scientific">Capsicum annuum</name>
    <name type="common">Capsicum pepper</name>
    <dbReference type="NCBI Taxonomy" id="4072"/>
    <lineage>
        <taxon>Eukaryota</taxon>
        <taxon>Viridiplantae</taxon>
        <taxon>Streptophyta</taxon>
        <taxon>Embryophyta</taxon>
        <taxon>Tracheophyta</taxon>
        <taxon>Spermatophyta</taxon>
        <taxon>Magnoliopsida</taxon>
        <taxon>eudicotyledons</taxon>
        <taxon>Gunneridae</taxon>
        <taxon>Pentapetalae</taxon>
        <taxon>asterids</taxon>
        <taxon>lamiids</taxon>
        <taxon>Solanales</taxon>
        <taxon>Solanaceae</taxon>
        <taxon>Solanoideae</taxon>
        <taxon>Capsiceae</taxon>
        <taxon>Capsicum</taxon>
    </lineage>
</organism>
<evidence type="ECO:0000313" key="12">
    <source>
        <dbReference type="Proteomes" id="UP000222542"/>
    </source>
</evidence>
<evidence type="ECO:0000313" key="11">
    <source>
        <dbReference type="EMBL" id="PHT77923.1"/>
    </source>
</evidence>
<evidence type="ECO:0000256" key="2">
    <source>
        <dbReference type="ARBA" id="ARBA00022614"/>
    </source>
</evidence>
<accession>A0A2G2Z7E3</accession>
<evidence type="ECO:0000256" key="5">
    <source>
        <dbReference type="ARBA" id="ARBA00022737"/>
    </source>
</evidence>
<evidence type="ECO:0000256" key="1">
    <source>
        <dbReference type="ARBA" id="ARBA00004479"/>
    </source>
</evidence>